<protein>
    <submittedName>
        <fullName evidence="1">Uncharacterized protein</fullName>
    </submittedName>
</protein>
<dbReference type="Proteomes" id="UP000319004">
    <property type="component" value="Chromosome"/>
</dbReference>
<sequence>MSRILSMLIKLTMFRISHSFCHDSPTMRGLLYFLPQHTNLAFGGLLSPPCVVSR</sequence>
<dbReference type="KEGG" id="snep:Enr13x_37770"/>
<dbReference type="EMBL" id="CP037423">
    <property type="protein sequence ID" value="QDV43917.1"/>
    <property type="molecule type" value="Genomic_DNA"/>
</dbReference>
<organism evidence="1 2">
    <name type="scientific">Stieleria neptunia</name>
    <dbReference type="NCBI Taxonomy" id="2527979"/>
    <lineage>
        <taxon>Bacteria</taxon>
        <taxon>Pseudomonadati</taxon>
        <taxon>Planctomycetota</taxon>
        <taxon>Planctomycetia</taxon>
        <taxon>Pirellulales</taxon>
        <taxon>Pirellulaceae</taxon>
        <taxon>Stieleria</taxon>
    </lineage>
</organism>
<name>A0A518HSV1_9BACT</name>
<dbReference type="AlphaFoldDB" id="A0A518HSV1"/>
<evidence type="ECO:0000313" key="2">
    <source>
        <dbReference type="Proteomes" id="UP000319004"/>
    </source>
</evidence>
<accession>A0A518HSV1</accession>
<keyword evidence="2" id="KW-1185">Reference proteome</keyword>
<evidence type="ECO:0000313" key="1">
    <source>
        <dbReference type="EMBL" id="QDV43917.1"/>
    </source>
</evidence>
<reference evidence="1 2" key="1">
    <citation type="submission" date="2019-03" db="EMBL/GenBank/DDBJ databases">
        <title>Deep-cultivation of Planctomycetes and their phenomic and genomic characterization uncovers novel biology.</title>
        <authorList>
            <person name="Wiegand S."/>
            <person name="Jogler M."/>
            <person name="Boedeker C."/>
            <person name="Pinto D."/>
            <person name="Vollmers J."/>
            <person name="Rivas-Marin E."/>
            <person name="Kohn T."/>
            <person name="Peeters S.H."/>
            <person name="Heuer A."/>
            <person name="Rast P."/>
            <person name="Oberbeckmann S."/>
            <person name="Bunk B."/>
            <person name="Jeske O."/>
            <person name="Meyerdierks A."/>
            <person name="Storesund J.E."/>
            <person name="Kallscheuer N."/>
            <person name="Luecker S."/>
            <person name="Lage O.M."/>
            <person name="Pohl T."/>
            <person name="Merkel B.J."/>
            <person name="Hornburger P."/>
            <person name="Mueller R.-W."/>
            <person name="Bruemmer F."/>
            <person name="Labrenz M."/>
            <person name="Spormann A.M."/>
            <person name="Op den Camp H."/>
            <person name="Overmann J."/>
            <person name="Amann R."/>
            <person name="Jetten M.S.M."/>
            <person name="Mascher T."/>
            <person name="Medema M.H."/>
            <person name="Devos D.P."/>
            <person name="Kaster A.-K."/>
            <person name="Ovreas L."/>
            <person name="Rohde M."/>
            <person name="Galperin M.Y."/>
            <person name="Jogler C."/>
        </authorList>
    </citation>
    <scope>NUCLEOTIDE SEQUENCE [LARGE SCALE GENOMIC DNA]</scope>
    <source>
        <strain evidence="1 2">Enr13</strain>
    </source>
</reference>
<gene>
    <name evidence="1" type="ORF">Enr13x_37770</name>
</gene>
<proteinExistence type="predicted"/>